<keyword evidence="7 11" id="KW-0418">Kinase</keyword>
<reference evidence="13 14" key="1">
    <citation type="submission" date="2017-04" db="EMBL/GenBank/DDBJ databases">
        <title>Unexpected and diverse lifestyles within the genus Limnohabitans.</title>
        <authorList>
            <person name="Kasalicky V."/>
            <person name="Mehrshad M."/>
            <person name="Andrei S.-A."/>
            <person name="Salcher M."/>
            <person name="Kratochvilova H."/>
            <person name="Simek K."/>
            <person name="Ghai R."/>
        </authorList>
    </citation>
    <scope>NUCLEOTIDE SEQUENCE [LARGE SCALE GENOMIC DNA]</scope>
    <source>
        <strain evidence="13 14">II-B4</strain>
    </source>
</reference>
<evidence type="ECO:0000256" key="7">
    <source>
        <dbReference type="ARBA" id="ARBA00022777"/>
    </source>
</evidence>
<proteinExistence type="inferred from homology"/>
<dbReference type="EMBL" id="NESN01000002">
    <property type="protein sequence ID" value="PUE54517.1"/>
    <property type="molecule type" value="Genomic_DNA"/>
</dbReference>
<dbReference type="AlphaFoldDB" id="A0A315FMU4"/>
<dbReference type="PANTHER" id="PTHR39573">
    <property type="entry name" value="STRESS RESPONSE KINASE A"/>
    <property type="match status" value="1"/>
</dbReference>
<dbReference type="Gene3D" id="1.10.510.10">
    <property type="entry name" value="Transferase(Phosphotransferase) domain 1"/>
    <property type="match status" value="1"/>
</dbReference>
<keyword evidence="1 11" id="KW-0963">Cytoplasm</keyword>
<keyword evidence="6 11" id="KW-0547">Nucleotide-binding</keyword>
<dbReference type="Gene3D" id="3.30.200.70">
    <property type="match status" value="1"/>
</dbReference>
<evidence type="ECO:0000256" key="4">
    <source>
        <dbReference type="ARBA" id="ARBA00022679"/>
    </source>
</evidence>
<evidence type="ECO:0000256" key="10">
    <source>
        <dbReference type="ARBA" id="ARBA00023016"/>
    </source>
</evidence>
<dbReference type="InterPro" id="IPR032882">
    <property type="entry name" value="SrkA/RdoA"/>
</dbReference>
<comment type="catalytic activity">
    <reaction evidence="11">
        <text>L-threonyl-[protein] + ATP = O-phospho-L-threonyl-[protein] + ADP + H(+)</text>
        <dbReference type="Rhea" id="RHEA:46608"/>
        <dbReference type="Rhea" id="RHEA-COMP:11060"/>
        <dbReference type="Rhea" id="RHEA-COMP:11605"/>
        <dbReference type="ChEBI" id="CHEBI:15378"/>
        <dbReference type="ChEBI" id="CHEBI:30013"/>
        <dbReference type="ChEBI" id="CHEBI:30616"/>
        <dbReference type="ChEBI" id="CHEBI:61977"/>
        <dbReference type="ChEBI" id="CHEBI:456216"/>
        <dbReference type="EC" id="2.7.11.1"/>
    </reaction>
</comment>
<dbReference type="SUPFAM" id="SSF56112">
    <property type="entry name" value="Protein kinase-like (PK-like)"/>
    <property type="match status" value="1"/>
</dbReference>
<comment type="subcellular location">
    <subcellularLocation>
        <location evidence="11">Cytoplasm</location>
    </subcellularLocation>
</comment>
<keyword evidence="14" id="KW-1185">Reference proteome</keyword>
<evidence type="ECO:0000313" key="13">
    <source>
        <dbReference type="EMBL" id="PUE54517.1"/>
    </source>
</evidence>
<evidence type="ECO:0000256" key="9">
    <source>
        <dbReference type="ARBA" id="ARBA00022842"/>
    </source>
</evidence>
<dbReference type="GO" id="GO:0000287">
    <property type="term" value="F:magnesium ion binding"/>
    <property type="evidence" value="ECO:0007669"/>
    <property type="project" value="UniProtKB-UniRule"/>
</dbReference>
<gene>
    <name evidence="11" type="primary">srkA</name>
    <name evidence="13" type="ORF">B9Z37_08300</name>
</gene>
<feature type="active site" evidence="11">
    <location>
        <position position="232"/>
    </location>
</feature>
<accession>A0A315FMU4</accession>
<comment type="catalytic activity">
    <reaction evidence="11">
        <text>L-seryl-[protein] + ATP = O-phospho-L-seryl-[protein] + ADP + H(+)</text>
        <dbReference type="Rhea" id="RHEA:17989"/>
        <dbReference type="Rhea" id="RHEA-COMP:9863"/>
        <dbReference type="Rhea" id="RHEA-COMP:11604"/>
        <dbReference type="ChEBI" id="CHEBI:15378"/>
        <dbReference type="ChEBI" id="CHEBI:29999"/>
        <dbReference type="ChEBI" id="CHEBI:30616"/>
        <dbReference type="ChEBI" id="CHEBI:83421"/>
        <dbReference type="ChEBI" id="CHEBI:456216"/>
        <dbReference type="EC" id="2.7.11.1"/>
    </reaction>
</comment>
<keyword evidence="5 11" id="KW-0479">Metal-binding</keyword>
<evidence type="ECO:0000256" key="11">
    <source>
        <dbReference type="HAMAP-Rule" id="MF_01497"/>
    </source>
</evidence>
<dbReference type="GO" id="GO:0106310">
    <property type="term" value="F:protein serine kinase activity"/>
    <property type="evidence" value="ECO:0007669"/>
    <property type="project" value="RHEA"/>
</dbReference>
<feature type="binding site" evidence="11">
    <location>
        <position position="215"/>
    </location>
    <ligand>
        <name>Mg(2+)</name>
        <dbReference type="ChEBI" id="CHEBI:18420"/>
    </ligand>
</feature>
<feature type="active site" description="Proton acceptor" evidence="11">
    <location>
        <position position="210"/>
    </location>
</feature>
<dbReference type="HAMAP" id="MF_01497">
    <property type="entry name" value="SrkA_kinase"/>
    <property type="match status" value="1"/>
</dbReference>
<comment type="caution">
    <text evidence="13">The sequence shown here is derived from an EMBL/GenBank/DDBJ whole genome shotgun (WGS) entry which is preliminary data.</text>
</comment>
<dbReference type="PANTHER" id="PTHR39573:SF1">
    <property type="entry name" value="STRESS RESPONSE KINASE A"/>
    <property type="match status" value="1"/>
</dbReference>
<dbReference type="RefSeq" id="WP_108312473.1">
    <property type="nucleotide sequence ID" value="NZ_NESN01000002.1"/>
</dbReference>
<dbReference type="Pfam" id="PF01636">
    <property type="entry name" value="APH"/>
    <property type="match status" value="1"/>
</dbReference>
<feature type="site" description="ATP" evidence="11">
    <location>
        <position position="38"/>
    </location>
</feature>
<organism evidence="13 14">
    <name type="scientific">Limnohabitans parvus II-B4</name>
    <dbReference type="NCBI Taxonomy" id="1293052"/>
    <lineage>
        <taxon>Bacteria</taxon>
        <taxon>Pseudomonadati</taxon>
        <taxon>Pseudomonadota</taxon>
        <taxon>Betaproteobacteria</taxon>
        <taxon>Burkholderiales</taxon>
        <taxon>Comamonadaceae</taxon>
        <taxon>Limnohabitans</taxon>
    </lineage>
</organism>
<name>A0A315FMU4_9BURK</name>
<dbReference type="NCBIfam" id="NF008738">
    <property type="entry name" value="PRK11768.1"/>
    <property type="match status" value="1"/>
</dbReference>
<dbReference type="OrthoDB" id="5392197at2"/>
<comment type="cofactor">
    <cofactor evidence="11">
        <name>Mg(2+)</name>
        <dbReference type="ChEBI" id="CHEBI:18420"/>
    </cofactor>
</comment>
<dbReference type="GO" id="GO:0005524">
    <property type="term" value="F:ATP binding"/>
    <property type="evidence" value="ECO:0007669"/>
    <property type="project" value="UniProtKB-UniRule"/>
</dbReference>
<evidence type="ECO:0000256" key="8">
    <source>
        <dbReference type="ARBA" id="ARBA00022840"/>
    </source>
</evidence>
<keyword evidence="4 11" id="KW-0808">Transferase</keyword>
<keyword evidence="2 11" id="KW-0723">Serine/threonine-protein kinase</keyword>
<keyword evidence="10 11" id="KW-0346">Stress response</keyword>
<comment type="subunit">
    <text evidence="11">Monomer.</text>
</comment>
<dbReference type="EC" id="2.7.11.1" evidence="11"/>
<feature type="domain" description="Aminoglycoside phosphotransferase" evidence="12">
    <location>
        <begin position="37"/>
        <end position="279"/>
    </location>
</feature>
<sequence length="339" mass="38653">MTEPNALHPYAELTPDRVMDALTDLGLWPDGRLLALSSYENRVYRAHLDEPVQGASAVVLKFYRPGRWSRAQIQEEHDFAAELLAAEVPVVPPMMLNGQTLHQSAGFDFSVSPLRGGRTPELDDFEVLEWIGRFLARIHTVGAAQPFAHRPTLDMQTFALEPAEWLQKNQMIPLEVEREWREALAPALALIQEAFAQGAADRRLIRLHGDCHPGNILWTPSELPGGGPHFVDLDDARMGPAVQDLWMLLSGDRGQRTQQLSALLDGYEQVRDFDRAELRLIEPLRTLRLIHYSAWLARRWEDPIFPINFPWFGTPDYWRGQVLMLQEQVEQMQETPLSV</sequence>
<evidence type="ECO:0000256" key="1">
    <source>
        <dbReference type="ARBA" id="ARBA00022490"/>
    </source>
</evidence>
<evidence type="ECO:0000313" key="14">
    <source>
        <dbReference type="Proteomes" id="UP000250790"/>
    </source>
</evidence>
<keyword evidence="9 11" id="KW-0460">Magnesium</keyword>
<evidence type="ECO:0000256" key="5">
    <source>
        <dbReference type="ARBA" id="ARBA00022723"/>
    </source>
</evidence>
<evidence type="ECO:0000259" key="12">
    <source>
        <dbReference type="Pfam" id="PF01636"/>
    </source>
</evidence>
<comment type="similarity">
    <text evidence="11">Belongs to the SrkA/RdoA protein kinase family.</text>
</comment>
<comment type="function">
    <text evidence="11">A protein kinase that phosphorylates Ser and Thr residues. Probably acts to suppress the effects of stress linked to accumulation of reactive oxygen species. Probably involved in the extracytoplasmic stress response.</text>
</comment>
<evidence type="ECO:0000256" key="6">
    <source>
        <dbReference type="ARBA" id="ARBA00022741"/>
    </source>
</evidence>
<keyword evidence="8 11" id="KW-0067">ATP-binding</keyword>
<dbReference type="InterPro" id="IPR011009">
    <property type="entry name" value="Kinase-like_dom_sf"/>
</dbReference>
<evidence type="ECO:0000256" key="2">
    <source>
        <dbReference type="ARBA" id="ARBA00022527"/>
    </source>
</evidence>
<dbReference type="InterPro" id="IPR002575">
    <property type="entry name" value="Aminoglycoside_PTrfase"/>
</dbReference>
<dbReference type="Gene3D" id="1.20.1270.170">
    <property type="match status" value="1"/>
</dbReference>
<dbReference type="GO" id="GO:0005737">
    <property type="term" value="C:cytoplasm"/>
    <property type="evidence" value="ECO:0007669"/>
    <property type="project" value="UniProtKB-SubCell"/>
</dbReference>
<keyword evidence="3 11" id="KW-0597">Phosphoprotein</keyword>
<feature type="binding site" evidence="11">
    <location>
        <position position="232"/>
    </location>
    <ligand>
        <name>Mg(2+)</name>
        <dbReference type="ChEBI" id="CHEBI:18420"/>
    </ligand>
</feature>
<dbReference type="Proteomes" id="UP000250790">
    <property type="component" value="Unassembled WGS sequence"/>
</dbReference>
<evidence type="ECO:0000256" key="3">
    <source>
        <dbReference type="ARBA" id="ARBA00022553"/>
    </source>
</evidence>
<dbReference type="GO" id="GO:0004674">
    <property type="term" value="F:protein serine/threonine kinase activity"/>
    <property type="evidence" value="ECO:0007669"/>
    <property type="project" value="UniProtKB-UniRule"/>
</dbReference>
<protein>
    <recommendedName>
        <fullName evidence="11">Stress response kinase A</fullName>
        <ecNumber evidence="11">2.7.11.1</ecNumber>
    </recommendedName>
    <alternativeName>
        <fullName evidence="11">Serine/threonine-protein kinase SrkA</fullName>
    </alternativeName>
</protein>